<dbReference type="Proteomes" id="UP000236642">
    <property type="component" value="Unassembled WGS sequence"/>
</dbReference>
<evidence type="ECO:0008006" key="3">
    <source>
        <dbReference type="Google" id="ProtNLM"/>
    </source>
</evidence>
<reference evidence="2" key="1">
    <citation type="submission" date="2017-09" db="EMBL/GenBank/DDBJ databases">
        <title>Metaegenomics of thermophilic ammonia-oxidizing enrichment culture.</title>
        <authorList>
            <person name="Kato S."/>
            <person name="Suzuki K."/>
        </authorList>
    </citation>
    <scope>NUCLEOTIDE SEQUENCE [LARGE SCALE GENOMIC DNA]</scope>
</reference>
<organism evidence="1 2">
    <name type="scientific">Candidatus Thermoflexus japonica</name>
    <dbReference type="NCBI Taxonomy" id="2035417"/>
    <lineage>
        <taxon>Bacteria</taxon>
        <taxon>Bacillati</taxon>
        <taxon>Chloroflexota</taxon>
        <taxon>Thermoflexia</taxon>
        <taxon>Thermoflexales</taxon>
        <taxon>Thermoflexaceae</taxon>
        <taxon>Thermoflexus</taxon>
    </lineage>
</organism>
<dbReference type="EMBL" id="BEHY01000050">
    <property type="protein sequence ID" value="GBD09552.1"/>
    <property type="molecule type" value="Genomic_DNA"/>
</dbReference>
<protein>
    <recommendedName>
        <fullName evidence="3">PRC-barrel domain-containing protein</fullName>
    </recommendedName>
</protein>
<comment type="caution">
    <text evidence="1">The sequence shown here is derived from an EMBL/GenBank/DDBJ whole genome shotgun (WGS) entry which is preliminary data.</text>
</comment>
<evidence type="ECO:0000313" key="2">
    <source>
        <dbReference type="Proteomes" id="UP000236642"/>
    </source>
</evidence>
<sequence length="83" mass="9421">MTEAAHELAGKSLICPDGVLGTVAEVLVDPETGRPTHLVWREPVILYQEISIPITYVEGVDGEGIRLRVRREDIERLPRFVWR</sequence>
<accession>A0A2H5Y7Z1</accession>
<dbReference type="SUPFAM" id="SSF50346">
    <property type="entry name" value="PRC-barrel domain"/>
    <property type="match status" value="1"/>
</dbReference>
<proteinExistence type="predicted"/>
<dbReference type="AlphaFoldDB" id="A0A2H5Y7Z1"/>
<dbReference type="InterPro" id="IPR011033">
    <property type="entry name" value="PRC_barrel-like_sf"/>
</dbReference>
<gene>
    <name evidence="1" type="ORF">HRbin22_01808</name>
</gene>
<evidence type="ECO:0000313" key="1">
    <source>
        <dbReference type="EMBL" id="GBD09552.1"/>
    </source>
</evidence>
<name>A0A2H5Y7Z1_9CHLR</name>